<protein>
    <recommendedName>
        <fullName evidence="4">C2 domain-containing protein</fullName>
    </recommendedName>
</protein>
<comment type="caution">
    <text evidence="5">The sequence shown here is derived from an EMBL/GenBank/DDBJ whole genome shotgun (WGS) entry which is preliminary data.</text>
</comment>
<dbReference type="PANTHER" id="PTHR45999">
    <property type="entry name" value="UNC-13-4A, ISOFORM B"/>
    <property type="match status" value="1"/>
</dbReference>
<evidence type="ECO:0000256" key="3">
    <source>
        <dbReference type="SAM" id="MobiDB-lite"/>
    </source>
</evidence>
<keyword evidence="2" id="KW-0268">Exocytosis</keyword>
<feature type="compositionally biased region" description="Basic and acidic residues" evidence="3">
    <location>
        <begin position="48"/>
        <end position="60"/>
    </location>
</feature>
<dbReference type="Pfam" id="PF00168">
    <property type="entry name" value="C2"/>
    <property type="match status" value="1"/>
</dbReference>
<dbReference type="InterPro" id="IPR035892">
    <property type="entry name" value="C2_domain_sf"/>
</dbReference>
<comment type="similarity">
    <text evidence="1">Belongs to the unc-13 family.</text>
</comment>
<dbReference type="Proteomes" id="UP001642540">
    <property type="component" value="Unassembled WGS sequence"/>
</dbReference>
<dbReference type="PANTHER" id="PTHR45999:SF4">
    <property type="entry name" value="UNC-13-4A, ISOFORM B"/>
    <property type="match status" value="1"/>
</dbReference>
<organism evidence="5 6">
    <name type="scientific">Orchesella dallaii</name>
    <dbReference type="NCBI Taxonomy" id="48710"/>
    <lineage>
        <taxon>Eukaryota</taxon>
        <taxon>Metazoa</taxon>
        <taxon>Ecdysozoa</taxon>
        <taxon>Arthropoda</taxon>
        <taxon>Hexapoda</taxon>
        <taxon>Collembola</taxon>
        <taxon>Entomobryomorpha</taxon>
        <taxon>Entomobryoidea</taxon>
        <taxon>Orchesellidae</taxon>
        <taxon>Orchesellinae</taxon>
        <taxon>Orchesella</taxon>
    </lineage>
</organism>
<dbReference type="SMART" id="SM00239">
    <property type="entry name" value="C2"/>
    <property type="match status" value="1"/>
</dbReference>
<dbReference type="Gene3D" id="2.60.40.150">
    <property type="entry name" value="C2 domain"/>
    <property type="match status" value="1"/>
</dbReference>
<evidence type="ECO:0000256" key="2">
    <source>
        <dbReference type="ARBA" id="ARBA00022483"/>
    </source>
</evidence>
<feature type="compositionally biased region" description="Polar residues" evidence="3">
    <location>
        <begin position="33"/>
        <end position="47"/>
    </location>
</feature>
<evidence type="ECO:0000256" key="1">
    <source>
        <dbReference type="ARBA" id="ARBA00005823"/>
    </source>
</evidence>
<evidence type="ECO:0000313" key="6">
    <source>
        <dbReference type="Proteomes" id="UP001642540"/>
    </source>
</evidence>
<feature type="compositionally biased region" description="Basic and acidic residues" evidence="3">
    <location>
        <begin position="22"/>
        <end position="32"/>
    </location>
</feature>
<feature type="region of interest" description="Disordered" evidence="3">
    <location>
        <begin position="1"/>
        <end position="123"/>
    </location>
</feature>
<evidence type="ECO:0000259" key="4">
    <source>
        <dbReference type="PROSITE" id="PS50004"/>
    </source>
</evidence>
<sequence>MMTMEYKHTPSTQNEWPIFSTEQEHTEGRKSSVDQVHGSQKSQTHSSGEQEKENNSEVHGHGGTNDKSLTVHRHRGQPSFEKRKKDSQSTAIQPFVGNAIRKDRHRSQPPKNCRTSTKEDISSKRNIVMRNFRSAVRRSSSSDNIAKIHGSKHQLGWTGDSNNNFGGVQMTRHTLYKEAMYTCVHMLGAASFNRFPASQEELCLYTHEAFCASYQEQVAVLEHVRSEPFPLTIVNTKVRRAQGLQSSKPNSLVDSYCLVNIEAEHSIRQREWQKFSLASPLRSKILEHNKKNLKPTAENRTFQIYEKIPQFVKTGVQRHQRNPEWEQRFQCLSLRPSVDCITVEVWDHSIDDKYVAQAIRNFTEPDGDSDLNTTLKNVHATANRKKGDVFLGKVCLRVSEIPCDGIDEWFNLTGSQQIKDQNFGIIRLQIWLVHAYRHGKHFTEIAEPKVILAYLWDWVLHTEQVKYDILNDWDGSIPQAATCLLFQYALQNGIGEDTHVCQSNRTIGWK</sequence>
<dbReference type="InterPro" id="IPR000008">
    <property type="entry name" value="C2_dom"/>
</dbReference>
<gene>
    <name evidence="5" type="ORF">ODALV1_LOCUS18547</name>
</gene>
<proteinExistence type="inferred from homology"/>
<name>A0ABP1R8X9_9HEXA</name>
<dbReference type="InterPro" id="IPR052095">
    <property type="entry name" value="UNC-13_domain"/>
</dbReference>
<reference evidence="5 6" key="1">
    <citation type="submission" date="2024-08" db="EMBL/GenBank/DDBJ databases">
        <authorList>
            <person name="Cucini C."/>
            <person name="Frati F."/>
        </authorList>
    </citation>
    <scope>NUCLEOTIDE SEQUENCE [LARGE SCALE GENOMIC DNA]</scope>
</reference>
<dbReference type="EMBL" id="CAXLJM020000059">
    <property type="protein sequence ID" value="CAL8119428.1"/>
    <property type="molecule type" value="Genomic_DNA"/>
</dbReference>
<dbReference type="PROSITE" id="PS50004">
    <property type="entry name" value="C2"/>
    <property type="match status" value="1"/>
</dbReference>
<dbReference type="SUPFAM" id="SSF49562">
    <property type="entry name" value="C2 domain (Calcium/lipid-binding domain, CaLB)"/>
    <property type="match status" value="1"/>
</dbReference>
<evidence type="ECO:0000313" key="5">
    <source>
        <dbReference type="EMBL" id="CAL8119428.1"/>
    </source>
</evidence>
<keyword evidence="6" id="KW-1185">Reference proteome</keyword>
<feature type="domain" description="C2" evidence="4">
    <location>
        <begin position="214"/>
        <end position="375"/>
    </location>
</feature>
<accession>A0ABP1R8X9</accession>